<evidence type="ECO:0000313" key="3">
    <source>
        <dbReference type="Proteomes" id="UP000231843"/>
    </source>
</evidence>
<protein>
    <submittedName>
        <fullName evidence="2">Uncharacterized protein</fullName>
    </submittedName>
</protein>
<keyword evidence="3" id="KW-1185">Reference proteome</keyword>
<keyword evidence="1" id="KW-0472">Membrane</keyword>
<organism evidence="2 3">
    <name type="scientific">Leptospira neocaledonica</name>
    <dbReference type="NCBI Taxonomy" id="2023192"/>
    <lineage>
        <taxon>Bacteria</taxon>
        <taxon>Pseudomonadati</taxon>
        <taxon>Spirochaetota</taxon>
        <taxon>Spirochaetia</taxon>
        <taxon>Leptospirales</taxon>
        <taxon>Leptospiraceae</taxon>
        <taxon>Leptospira</taxon>
    </lineage>
</organism>
<accession>A0A2M9ZVI7</accession>
<feature type="transmembrane region" description="Helical" evidence="1">
    <location>
        <begin position="286"/>
        <end position="312"/>
    </location>
</feature>
<evidence type="ECO:0000313" key="2">
    <source>
        <dbReference type="EMBL" id="PJZ76029.1"/>
    </source>
</evidence>
<comment type="caution">
    <text evidence="2">The sequence shown here is derived from an EMBL/GenBank/DDBJ whole genome shotgun (WGS) entry which is preliminary data.</text>
</comment>
<gene>
    <name evidence="2" type="ORF">CH365_16850</name>
</gene>
<evidence type="ECO:0000256" key="1">
    <source>
        <dbReference type="SAM" id="Phobius"/>
    </source>
</evidence>
<dbReference type="EMBL" id="NPEA01000009">
    <property type="protein sequence ID" value="PJZ76029.1"/>
    <property type="molecule type" value="Genomic_DNA"/>
</dbReference>
<feature type="transmembrane region" description="Helical" evidence="1">
    <location>
        <begin position="48"/>
        <end position="74"/>
    </location>
</feature>
<dbReference type="AlphaFoldDB" id="A0A2M9ZVI7"/>
<reference evidence="2 3" key="1">
    <citation type="submission" date="2017-07" db="EMBL/GenBank/DDBJ databases">
        <title>Leptospira spp. isolated from tropical soils.</title>
        <authorList>
            <person name="Thibeaux R."/>
            <person name="Iraola G."/>
            <person name="Ferres I."/>
            <person name="Bierque E."/>
            <person name="Girault D."/>
            <person name="Soupe-Gilbert M.-E."/>
            <person name="Picardeau M."/>
            <person name="Goarant C."/>
        </authorList>
    </citation>
    <scope>NUCLEOTIDE SEQUENCE [LARGE SCALE GENOMIC DNA]</scope>
    <source>
        <strain evidence="2 3">ES4-C-A1</strain>
    </source>
</reference>
<proteinExistence type="predicted"/>
<keyword evidence="1" id="KW-0812">Transmembrane</keyword>
<dbReference type="OrthoDB" id="344153at2"/>
<dbReference type="Proteomes" id="UP000231843">
    <property type="component" value="Unassembled WGS sequence"/>
</dbReference>
<sequence length="451" mass="51207">MKKQEGFILKLIFLESPLFSGLFIMSLDSWISESDSIRKEIKNPYSSGCIFVIGILAFGVFGSIASLFFGVLFLTEEDKIFPGFGFFFCVSLVTIFIITMRSYRKASHIVKTIEIQTNTSLLSLRETGKADVELSLSEFISYMILFRAERSSSTGSSINTNSTWKYWDLYLVYRDGSCILLETFRDGNSLKQGLEFFKTKLPLPVWDRSDLRITNPESKDIPHKQDPKKIEPSAWVKTESKDQGTKIEIIEPKSIGKTFITLLVPVLFYGAWFTVLNSFLKNFENLIFLIFLIPFSIFFLGITTLMTVFIIFKKTDIIANTLELKFRYSTRIPILSSLLYKERSIPLSSIRNVRTIRMEQDNHILCVALKSSHGSKQRTFLDFLYNVQGVNLSAKQLPGDTELLGIITLSSWIPKGPGYSDLVYAENVLESVLGLREESLTFSGLASSSKK</sequence>
<keyword evidence="1" id="KW-1133">Transmembrane helix</keyword>
<feature type="transmembrane region" description="Helical" evidence="1">
    <location>
        <begin position="259"/>
        <end position="280"/>
    </location>
</feature>
<feature type="transmembrane region" description="Helical" evidence="1">
    <location>
        <begin position="80"/>
        <end position="99"/>
    </location>
</feature>
<name>A0A2M9ZVI7_9LEPT</name>